<dbReference type="EMBL" id="CAFBLX010000074">
    <property type="protein sequence ID" value="CAB4886434.1"/>
    <property type="molecule type" value="Genomic_DNA"/>
</dbReference>
<sequence length="67" mass="7544">MLDPRVLDNNELEAELAALRRGRDAAMDEGARDVSTADTDHLIARFEDEIRRRHQDGESDQPSADLP</sequence>
<proteinExistence type="predicted"/>
<name>A0A6J7EYV4_9ZZZZ</name>
<protein>
    <submittedName>
        <fullName evidence="2">Unannotated protein</fullName>
    </submittedName>
</protein>
<feature type="compositionally biased region" description="Basic and acidic residues" evidence="1">
    <location>
        <begin position="48"/>
        <end position="57"/>
    </location>
</feature>
<feature type="region of interest" description="Disordered" evidence="1">
    <location>
        <begin position="48"/>
        <end position="67"/>
    </location>
</feature>
<organism evidence="2">
    <name type="scientific">freshwater metagenome</name>
    <dbReference type="NCBI Taxonomy" id="449393"/>
    <lineage>
        <taxon>unclassified sequences</taxon>
        <taxon>metagenomes</taxon>
        <taxon>ecological metagenomes</taxon>
    </lineage>
</organism>
<evidence type="ECO:0000313" key="2">
    <source>
        <dbReference type="EMBL" id="CAB4886434.1"/>
    </source>
</evidence>
<evidence type="ECO:0000256" key="1">
    <source>
        <dbReference type="SAM" id="MobiDB-lite"/>
    </source>
</evidence>
<dbReference type="AlphaFoldDB" id="A0A6J7EYV4"/>
<accession>A0A6J7EYV4</accession>
<reference evidence="2" key="1">
    <citation type="submission" date="2020-05" db="EMBL/GenBank/DDBJ databases">
        <authorList>
            <person name="Chiriac C."/>
            <person name="Salcher M."/>
            <person name="Ghai R."/>
            <person name="Kavagutti S V."/>
        </authorList>
    </citation>
    <scope>NUCLEOTIDE SEQUENCE</scope>
</reference>
<gene>
    <name evidence="2" type="ORF">UFOPK3472_01373</name>
</gene>